<accession>A0ABX6NAD2</accession>
<gene>
    <name evidence="2" type="ORF">HKT17_15115</name>
</gene>
<evidence type="ECO:0008006" key="4">
    <source>
        <dbReference type="Google" id="ProtNLM"/>
    </source>
</evidence>
<feature type="transmembrane region" description="Helical" evidence="1">
    <location>
        <begin position="38"/>
        <end position="62"/>
    </location>
</feature>
<keyword evidence="1" id="KW-1133">Transmembrane helix</keyword>
<sequence>MIQFSSIPFLMVAVSAFPYLLARHAYANNFIDKAQRNSVAALSFLVFTWGVISAALAYQGFYSSPEFFSLYPGLWFPFIPLLVVAIPLLLFPRLRSALNTAGKVVPLRWFAYFQVLRVAAIGTAIRTYQGEFPRSVELWVGVPDLLFGLSAIAVAWHMTKRPVTRNFWITWHAIGAGIILMLGMVVINMSLPGIFQVWAEPPTFEVAMQFPMALAPSMIVPLLVAGNLWAIYAYVQRLN</sequence>
<evidence type="ECO:0000256" key="1">
    <source>
        <dbReference type="SAM" id="Phobius"/>
    </source>
</evidence>
<name>A0ABX6NAD2_9BURK</name>
<feature type="transmembrane region" description="Helical" evidence="1">
    <location>
        <begin position="211"/>
        <end position="235"/>
    </location>
</feature>
<feature type="transmembrane region" description="Helical" evidence="1">
    <location>
        <begin position="106"/>
        <end position="126"/>
    </location>
</feature>
<feature type="transmembrane region" description="Helical" evidence="1">
    <location>
        <begin position="138"/>
        <end position="156"/>
    </location>
</feature>
<feature type="transmembrane region" description="Helical" evidence="1">
    <location>
        <begin position="6"/>
        <end position="26"/>
    </location>
</feature>
<feature type="transmembrane region" description="Helical" evidence="1">
    <location>
        <begin position="168"/>
        <end position="191"/>
    </location>
</feature>
<keyword evidence="3" id="KW-1185">Reference proteome</keyword>
<evidence type="ECO:0000313" key="2">
    <source>
        <dbReference type="EMBL" id="QJR30936.1"/>
    </source>
</evidence>
<proteinExistence type="predicted"/>
<reference evidence="2 3" key="1">
    <citation type="submission" date="2020-05" db="EMBL/GenBank/DDBJ databases">
        <title>Compete genome of Limnobacter sp. SAORIC-580.</title>
        <authorList>
            <person name="Song J."/>
            <person name="Cho J.-C."/>
        </authorList>
    </citation>
    <scope>NUCLEOTIDE SEQUENCE [LARGE SCALE GENOMIC DNA]</scope>
    <source>
        <strain evidence="2 3">SAORIC-580</strain>
    </source>
</reference>
<protein>
    <recommendedName>
        <fullName evidence="4">Cytochrome c oxidase assembly protein</fullName>
    </recommendedName>
</protein>
<dbReference type="EMBL" id="CP053084">
    <property type="protein sequence ID" value="QJR30936.1"/>
    <property type="molecule type" value="Genomic_DNA"/>
</dbReference>
<organism evidence="2 3">
    <name type="scientific">Limnobacter profundi</name>
    <dbReference type="NCBI Taxonomy" id="2732163"/>
    <lineage>
        <taxon>Bacteria</taxon>
        <taxon>Pseudomonadati</taxon>
        <taxon>Pseudomonadota</taxon>
        <taxon>Betaproteobacteria</taxon>
        <taxon>Burkholderiales</taxon>
        <taxon>Burkholderiaceae</taxon>
        <taxon>Limnobacter</taxon>
    </lineage>
</organism>
<feature type="transmembrane region" description="Helical" evidence="1">
    <location>
        <begin position="74"/>
        <end position="94"/>
    </location>
</feature>
<keyword evidence="1" id="KW-0812">Transmembrane</keyword>
<dbReference type="Proteomes" id="UP000501130">
    <property type="component" value="Chromosome"/>
</dbReference>
<evidence type="ECO:0000313" key="3">
    <source>
        <dbReference type="Proteomes" id="UP000501130"/>
    </source>
</evidence>
<keyword evidence="1" id="KW-0472">Membrane</keyword>
<dbReference type="RefSeq" id="WP_171101207.1">
    <property type="nucleotide sequence ID" value="NZ_CP053084.1"/>
</dbReference>